<reference evidence="1 2" key="1">
    <citation type="submission" date="2022-10" db="EMBL/GenBank/DDBJ databases">
        <title>Defluviimonas sp. CAU 1641 isolated from mud.</title>
        <authorList>
            <person name="Kim W."/>
        </authorList>
    </citation>
    <scope>NUCLEOTIDE SEQUENCE [LARGE SCALE GENOMIC DNA]</scope>
    <source>
        <strain evidence="1 2">CAU 1641</strain>
    </source>
</reference>
<evidence type="ECO:0000313" key="2">
    <source>
        <dbReference type="Proteomes" id="UP001207582"/>
    </source>
</evidence>
<evidence type="ECO:0000313" key="1">
    <source>
        <dbReference type="EMBL" id="MCW3780152.1"/>
    </source>
</evidence>
<proteinExistence type="predicted"/>
<protein>
    <submittedName>
        <fullName evidence="1">Uncharacterized protein</fullName>
    </submittedName>
</protein>
<keyword evidence="2" id="KW-1185">Reference proteome</keyword>
<comment type="caution">
    <text evidence="1">The sequence shown here is derived from an EMBL/GenBank/DDBJ whole genome shotgun (WGS) entry which is preliminary data.</text>
</comment>
<accession>A0ABT3IXI4</accession>
<organism evidence="1 2">
    <name type="scientific">Defluviimonas salinarum</name>
    <dbReference type="NCBI Taxonomy" id="2992147"/>
    <lineage>
        <taxon>Bacteria</taxon>
        <taxon>Pseudomonadati</taxon>
        <taxon>Pseudomonadota</taxon>
        <taxon>Alphaproteobacteria</taxon>
        <taxon>Rhodobacterales</taxon>
        <taxon>Paracoccaceae</taxon>
        <taxon>Albidovulum</taxon>
    </lineage>
</organism>
<dbReference type="EMBL" id="JAPDOG010000001">
    <property type="protein sequence ID" value="MCW3780152.1"/>
    <property type="molecule type" value="Genomic_DNA"/>
</dbReference>
<dbReference type="Proteomes" id="UP001207582">
    <property type="component" value="Unassembled WGS sequence"/>
</dbReference>
<sequence length="59" mass="6853">MSLSDIFAQPGGLVSWLPSWLRFRPMTLDDLEPDDDAVEDHRSAAEREYLRDIDIEVDF</sequence>
<gene>
    <name evidence="1" type="ORF">OM960_00940</name>
</gene>
<name>A0ABT3IXI4_9RHOB</name>
<dbReference type="RefSeq" id="WP_264770769.1">
    <property type="nucleotide sequence ID" value="NZ_JAPDOG010000001.1"/>
</dbReference>